<feature type="coiled-coil region" evidence="1">
    <location>
        <begin position="520"/>
        <end position="549"/>
    </location>
</feature>
<dbReference type="EMBL" id="CAUYUJ010019926">
    <property type="protein sequence ID" value="CAK0894643.1"/>
    <property type="molecule type" value="Genomic_DNA"/>
</dbReference>
<feature type="compositionally biased region" description="Basic and acidic residues" evidence="2">
    <location>
        <begin position="274"/>
        <end position="288"/>
    </location>
</feature>
<sequence length="719" mass="78587">MENLSRQLAQFQRMVAARSSQFQSELQEQDRGNRAQEAANRRIQASNSDLEAENHALERRARALVNSNKQLRRELKGLDLQLHTAQSLAAAVDAFTAKDDTAHKNGDEDYGDGLDLKMARACPSAAGNMLAFVWQLSVYTFCFRNNATSVANTNPVEACVQVTQLMVSLSTQTDNAGQDPWTASAQWWSGWTPDGWRAAGSWQWVPTAGASQAADPAATAGAGALATGETDVADAWQGWRDRGAKATGGKTYVEQEIVEEVLPPPSPWVSDVDVSSKSDRLAGEKKESVAAATKGSSSWSGYAFMSAEDDPTFLENVQLTKLEMTADCVESVTADTCAAGLASDPVDWRSTGTWATFSIEELVGLVSGKTSFGHLMIKKLGKKKMQRKPRTLGSIVESDTDMSGSEWEALPETIEAALEADAMTQQEEIEFHSGQLNLAKYQYKWRHWFLRLTCVDLVLKTMKAMVQRLPKSFTESFPSEMCEHPPWARKQGSNPTSVYEHCRQCAQRLWCRDKTAEELFDAQRRKHEKATAKVQRAEAKEKAAQMLKDYKNGRFEALPPDPWTPGPEPQGARRVVSGSGSTAVISAAGVPPCPQNLLVPIAEGYVPYKHPPPVKQEGAPPSAAAGATPKPPGPSASRPMSVTEMQTALSDMKICIDTQARSNERIWERVREFVNSERAARDAQPPPTFTDEDLARLASMMMRIQSIQGAGSASGSQGP</sequence>
<keyword evidence="1" id="KW-0175">Coiled coil</keyword>
<protein>
    <submittedName>
        <fullName evidence="3">Uncharacterized protein</fullName>
    </submittedName>
</protein>
<evidence type="ECO:0000256" key="1">
    <source>
        <dbReference type="SAM" id="Coils"/>
    </source>
</evidence>
<evidence type="ECO:0000256" key="2">
    <source>
        <dbReference type="SAM" id="MobiDB-lite"/>
    </source>
</evidence>
<feature type="region of interest" description="Disordered" evidence="2">
    <location>
        <begin position="612"/>
        <end position="642"/>
    </location>
</feature>
<feature type="region of interest" description="Disordered" evidence="2">
    <location>
        <begin position="264"/>
        <end position="290"/>
    </location>
</feature>
<feature type="region of interest" description="Disordered" evidence="2">
    <location>
        <begin position="554"/>
        <end position="575"/>
    </location>
</feature>
<comment type="caution">
    <text evidence="3">The sequence shown here is derived from an EMBL/GenBank/DDBJ whole genome shotgun (WGS) entry which is preliminary data.</text>
</comment>
<reference evidence="3" key="1">
    <citation type="submission" date="2023-10" db="EMBL/GenBank/DDBJ databases">
        <authorList>
            <person name="Chen Y."/>
            <person name="Shah S."/>
            <person name="Dougan E. K."/>
            <person name="Thang M."/>
            <person name="Chan C."/>
        </authorList>
    </citation>
    <scope>NUCLEOTIDE SEQUENCE [LARGE SCALE GENOMIC DNA]</scope>
</reference>
<organism evidence="3 4">
    <name type="scientific">Prorocentrum cordatum</name>
    <dbReference type="NCBI Taxonomy" id="2364126"/>
    <lineage>
        <taxon>Eukaryota</taxon>
        <taxon>Sar</taxon>
        <taxon>Alveolata</taxon>
        <taxon>Dinophyceae</taxon>
        <taxon>Prorocentrales</taxon>
        <taxon>Prorocentraceae</taxon>
        <taxon>Prorocentrum</taxon>
    </lineage>
</organism>
<feature type="compositionally biased region" description="Low complexity" evidence="2">
    <location>
        <begin position="618"/>
        <end position="628"/>
    </location>
</feature>
<name>A0ABN9X5I4_9DINO</name>
<proteinExistence type="predicted"/>
<evidence type="ECO:0000313" key="4">
    <source>
        <dbReference type="Proteomes" id="UP001189429"/>
    </source>
</evidence>
<evidence type="ECO:0000313" key="3">
    <source>
        <dbReference type="EMBL" id="CAK0894643.1"/>
    </source>
</evidence>
<feature type="region of interest" description="Disordered" evidence="2">
    <location>
        <begin position="22"/>
        <end position="49"/>
    </location>
</feature>
<dbReference type="Proteomes" id="UP001189429">
    <property type="component" value="Unassembled WGS sequence"/>
</dbReference>
<gene>
    <name evidence="3" type="ORF">PCOR1329_LOCUS73629</name>
</gene>
<keyword evidence="4" id="KW-1185">Reference proteome</keyword>
<feature type="compositionally biased region" description="Pro residues" evidence="2">
    <location>
        <begin position="559"/>
        <end position="568"/>
    </location>
</feature>
<accession>A0ABN9X5I4</accession>